<reference evidence="14" key="2">
    <citation type="submission" date="2008-08" db="EMBL/GenBank/DDBJ databases">
        <authorList>
            <consortium name="Diatom Consortium"/>
            <person name="Grigoriev I."/>
            <person name="Grimwood J."/>
            <person name="Kuo A."/>
            <person name="Otillar R.P."/>
            <person name="Salamov A."/>
            <person name="Detter J.C."/>
            <person name="Lindquist E."/>
            <person name="Shapiro H."/>
            <person name="Lucas S."/>
            <person name="Glavina del Rio T."/>
            <person name="Pitluck S."/>
            <person name="Rokhsar D."/>
            <person name="Bowler C."/>
        </authorList>
    </citation>
    <scope>GENOME REANNOTATION</scope>
    <source>
        <strain evidence="14">CCAP 1055/1</strain>
    </source>
</reference>
<comment type="cofactor">
    <cofactor evidence="5">
        <name>1D-myo-inositol hexakisphosphate</name>
        <dbReference type="ChEBI" id="CHEBI:58130"/>
    </cofactor>
</comment>
<dbReference type="eggNOG" id="KOG2777">
    <property type="taxonomic scope" value="Eukaryota"/>
</dbReference>
<keyword evidence="2" id="KW-0479">Metal-binding</keyword>
<gene>
    <name evidence="13" type="ORF">PHATRDRAFT_31980</name>
</gene>
<dbReference type="SMART" id="SM00552">
    <property type="entry name" value="ADEAMc"/>
    <property type="match status" value="1"/>
</dbReference>
<evidence type="ECO:0000256" key="6">
    <source>
        <dbReference type="ARBA" id="ARBA00037784"/>
    </source>
</evidence>
<keyword evidence="1" id="KW-0819">tRNA processing</keyword>
<organism evidence="13 14">
    <name type="scientific">Phaeodactylum tricornutum (strain CCAP 1055/1)</name>
    <dbReference type="NCBI Taxonomy" id="556484"/>
    <lineage>
        <taxon>Eukaryota</taxon>
        <taxon>Sar</taxon>
        <taxon>Stramenopiles</taxon>
        <taxon>Ochrophyta</taxon>
        <taxon>Bacillariophyta</taxon>
        <taxon>Bacillariophyceae</taxon>
        <taxon>Bacillariophycidae</taxon>
        <taxon>Naviculales</taxon>
        <taxon>Phaeodactylaceae</taxon>
        <taxon>Phaeodactylum</taxon>
    </lineage>
</organism>
<dbReference type="AlphaFoldDB" id="B7FPV9"/>
<dbReference type="PaxDb" id="2850-Phatr31980"/>
<dbReference type="Pfam" id="PF02137">
    <property type="entry name" value="A_deamin"/>
    <property type="match status" value="1"/>
</dbReference>
<dbReference type="KEGG" id="pti:PHATRDRAFT_31980"/>
<evidence type="ECO:0000313" key="14">
    <source>
        <dbReference type="Proteomes" id="UP000000759"/>
    </source>
</evidence>
<dbReference type="GO" id="GO:0008033">
    <property type="term" value="P:tRNA processing"/>
    <property type="evidence" value="ECO:0007669"/>
    <property type="project" value="UniProtKB-KW"/>
</dbReference>
<sequence length="352" mass="39217">MATLADHIAQTALQHYERRLPTKGKPKDSEWTVFASIVATTKTSSTSSDHGLDLDQPPASWVVSCATGTKCTASQNDRTGCVLHDSHAEVLARRGLVRSLWMEVAGLIHPPGVFDSTHKAKSCLLEQDETTNKIRIRRDLLLHLYISDSPCGDASIYPLVENEDDVTYELQYTGAKVIVSEHTKVTGKDCGGDHQLLLKSSSAIFSSSYVAREDVQLLGKLRTKAGRSNIEAARRSTSMSCSDKIVRWMVLGLQGRHLMKWIQDPIRFATIVVSQDPRVRQAQDQLDALERAISTRVALIRVDLEKLLDNKNKMYGYHDLENFCVSGAFCLLSRQVRKGCHESTPETAPRRK</sequence>
<evidence type="ECO:0000259" key="12">
    <source>
        <dbReference type="PROSITE" id="PS50141"/>
    </source>
</evidence>
<keyword evidence="4" id="KW-0862">Zinc</keyword>
<feature type="domain" description="A to I editase" evidence="12">
    <location>
        <begin position="64"/>
        <end position="308"/>
    </location>
</feature>
<dbReference type="GO" id="GO:0003723">
    <property type="term" value="F:RNA binding"/>
    <property type="evidence" value="ECO:0007669"/>
    <property type="project" value="InterPro"/>
</dbReference>
<dbReference type="Proteomes" id="UP000000759">
    <property type="component" value="Chromosome 1"/>
</dbReference>
<accession>B7FPV9</accession>
<protein>
    <recommendedName>
        <fullName evidence="9">tRNA-specific adenosine deaminase 1</fullName>
        <ecNumber evidence="8">3.5.4.34</ecNumber>
    </recommendedName>
    <alternativeName>
        <fullName evidence="10">tRNA-specific adenosine-37 deaminase</fullName>
    </alternativeName>
</protein>
<dbReference type="OrthoDB" id="10268011at2759"/>
<comment type="catalytic activity">
    <reaction evidence="11">
        <text>adenosine(37) in tRNA(Ala) + H2O + H(+) = inosine(37) in tRNA(Ala) + NH4(+)</text>
        <dbReference type="Rhea" id="RHEA:50968"/>
        <dbReference type="Rhea" id="RHEA-COMP:12855"/>
        <dbReference type="Rhea" id="RHEA-COMP:12856"/>
        <dbReference type="ChEBI" id="CHEBI:15377"/>
        <dbReference type="ChEBI" id="CHEBI:15378"/>
        <dbReference type="ChEBI" id="CHEBI:28938"/>
        <dbReference type="ChEBI" id="CHEBI:74411"/>
        <dbReference type="ChEBI" id="CHEBI:82852"/>
        <dbReference type="EC" id="3.5.4.34"/>
    </reaction>
</comment>
<evidence type="ECO:0000256" key="5">
    <source>
        <dbReference type="ARBA" id="ARBA00037026"/>
    </source>
</evidence>
<dbReference type="EC" id="3.5.4.34" evidence="8"/>
<comment type="similarity">
    <text evidence="7">Belongs to the ADAT1 family.</text>
</comment>
<proteinExistence type="inferred from homology"/>
<evidence type="ECO:0000256" key="9">
    <source>
        <dbReference type="ARBA" id="ARBA00040502"/>
    </source>
</evidence>
<dbReference type="STRING" id="556484.B7FPV9"/>
<dbReference type="HOGENOM" id="CLU_005382_6_1_1"/>
<dbReference type="RefSeq" id="XP_002177284.1">
    <property type="nucleotide sequence ID" value="XM_002177248.1"/>
</dbReference>
<evidence type="ECO:0000256" key="1">
    <source>
        <dbReference type="ARBA" id="ARBA00022694"/>
    </source>
</evidence>
<dbReference type="GO" id="GO:0043829">
    <property type="term" value="F:tRNA-specific adenosine-37 deaminase activity"/>
    <property type="evidence" value="ECO:0007669"/>
    <property type="project" value="UniProtKB-EC"/>
</dbReference>
<evidence type="ECO:0000313" key="13">
    <source>
        <dbReference type="EMBL" id="EEC51747.1"/>
    </source>
</evidence>
<dbReference type="PANTHER" id="PTHR46516">
    <property type="entry name" value="TRNA-SPECIFIC ADENOSINE DEAMINASE 1"/>
    <property type="match status" value="1"/>
</dbReference>
<evidence type="ECO:0000256" key="8">
    <source>
        <dbReference type="ARBA" id="ARBA00038940"/>
    </source>
</evidence>
<dbReference type="PANTHER" id="PTHR46516:SF1">
    <property type="entry name" value="TRNA-SPECIFIC ADENOSINE DEAMINASE 1"/>
    <property type="match status" value="1"/>
</dbReference>
<dbReference type="EMBL" id="CM000605">
    <property type="protein sequence ID" value="EEC51747.1"/>
    <property type="molecule type" value="Genomic_DNA"/>
</dbReference>
<keyword evidence="14" id="KW-1185">Reference proteome</keyword>
<evidence type="ECO:0000256" key="2">
    <source>
        <dbReference type="ARBA" id="ARBA00022723"/>
    </source>
</evidence>
<evidence type="ECO:0000256" key="3">
    <source>
        <dbReference type="ARBA" id="ARBA00022801"/>
    </source>
</evidence>
<dbReference type="InterPro" id="IPR002466">
    <property type="entry name" value="A_deamin"/>
</dbReference>
<dbReference type="PROSITE" id="PS50141">
    <property type="entry name" value="A_DEAMIN_EDITASE"/>
    <property type="match status" value="1"/>
</dbReference>
<keyword evidence="3" id="KW-0378">Hydrolase</keyword>
<evidence type="ECO:0000256" key="4">
    <source>
        <dbReference type="ARBA" id="ARBA00022833"/>
    </source>
</evidence>
<evidence type="ECO:0000256" key="11">
    <source>
        <dbReference type="ARBA" id="ARBA00047635"/>
    </source>
</evidence>
<dbReference type="GO" id="GO:0046872">
    <property type="term" value="F:metal ion binding"/>
    <property type="evidence" value="ECO:0007669"/>
    <property type="project" value="UniProtKB-KW"/>
</dbReference>
<evidence type="ECO:0000256" key="7">
    <source>
        <dbReference type="ARBA" id="ARBA00038326"/>
    </source>
</evidence>
<name>B7FPV9_PHATC</name>
<evidence type="ECO:0000256" key="10">
    <source>
        <dbReference type="ARBA" id="ARBA00041760"/>
    </source>
</evidence>
<comment type="function">
    <text evidence="6">Specifically deaminates adenosine-37 to inosine in tRNA-Ala.</text>
</comment>
<dbReference type="GeneID" id="7196457"/>
<dbReference type="InParanoid" id="B7FPV9"/>
<reference evidence="13 14" key="1">
    <citation type="journal article" date="2008" name="Nature">
        <title>The Phaeodactylum genome reveals the evolutionary history of diatom genomes.</title>
        <authorList>
            <person name="Bowler C."/>
            <person name="Allen A.E."/>
            <person name="Badger J.H."/>
            <person name="Grimwood J."/>
            <person name="Jabbari K."/>
            <person name="Kuo A."/>
            <person name="Maheswari U."/>
            <person name="Martens C."/>
            <person name="Maumus F."/>
            <person name="Otillar R.P."/>
            <person name="Rayko E."/>
            <person name="Salamov A."/>
            <person name="Vandepoele K."/>
            <person name="Beszteri B."/>
            <person name="Gruber A."/>
            <person name="Heijde M."/>
            <person name="Katinka M."/>
            <person name="Mock T."/>
            <person name="Valentin K."/>
            <person name="Verret F."/>
            <person name="Berges J.A."/>
            <person name="Brownlee C."/>
            <person name="Cadoret J.P."/>
            <person name="Chiovitti A."/>
            <person name="Choi C.J."/>
            <person name="Coesel S."/>
            <person name="De Martino A."/>
            <person name="Detter J.C."/>
            <person name="Durkin C."/>
            <person name="Falciatore A."/>
            <person name="Fournet J."/>
            <person name="Haruta M."/>
            <person name="Huysman M.J."/>
            <person name="Jenkins B.D."/>
            <person name="Jiroutova K."/>
            <person name="Jorgensen R.E."/>
            <person name="Joubert Y."/>
            <person name="Kaplan A."/>
            <person name="Kroger N."/>
            <person name="Kroth P.G."/>
            <person name="La Roche J."/>
            <person name="Lindquist E."/>
            <person name="Lommer M."/>
            <person name="Martin-Jezequel V."/>
            <person name="Lopez P.J."/>
            <person name="Lucas S."/>
            <person name="Mangogna M."/>
            <person name="McGinnis K."/>
            <person name="Medlin L.K."/>
            <person name="Montsant A."/>
            <person name="Oudot-Le Secq M.P."/>
            <person name="Napoli C."/>
            <person name="Obornik M."/>
            <person name="Parker M.S."/>
            <person name="Petit J.L."/>
            <person name="Porcel B.M."/>
            <person name="Poulsen N."/>
            <person name="Robison M."/>
            <person name="Rychlewski L."/>
            <person name="Rynearson T.A."/>
            <person name="Schmutz J."/>
            <person name="Shapiro H."/>
            <person name="Siaut M."/>
            <person name="Stanley M."/>
            <person name="Sussman M.R."/>
            <person name="Taylor A.R."/>
            <person name="Vardi A."/>
            <person name="von Dassow P."/>
            <person name="Vyverman W."/>
            <person name="Willis A."/>
            <person name="Wyrwicz L.S."/>
            <person name="Rokhsar D.S."/>
            <person name="Weissenbach J."/>
            <person name="Armbrust E.V."/>
            <person name="Green B.R."/>
            <person name="Van de Peer Y."/>
            <person name="Grigoriev I.V."/>
        </authorList>
    </citation>
    <scope>NUCLEOTIDE SEQUENCE [LARGE SCALE GENOMIC DNA]</scope>
    <source>
        <strain evidence="13 14">CCAP 1055/1</strain>
    </source>
</reference>